<evidence type="ECO:0000256" key="2">
    <source>
        <dbReference type="ARBA" id="ARBA00022695"/>
    </source>
</evidence>
<dbReference type="GO" id="GO:0003723">
    <property type="term" value="F:RNA binding"/>
    <property type="evidence" value="ECO:0007669"/>
    <property type="project" value="InterPro"/>
</dbReference>
<evidence type="ECO:0000256" key="4">
    <source>
        <dbReference type="ARBA" id="ARBA00022842"/>
    </source>
</evidence>
<dbReference type="GO" id="GO:0051607">
    <property type="term" value="P:defense response to virus"/>
    <property type="evidence" value="ECO:0007669"/>
    <property type="project" value="UniProtKB-KW"/>
</dbReference>
<keyword evidence="2" id="KW-0548">Nucleotidyltransferase</keyword>
<keyword evidence="1" id="KW-0808">Transferase</keyword>
<keyword evidence="4" id="KW-0460">Magnesium</keyword>
<comment type="similarity">
    <text evidence="7">Belongs to the bacterial reverse transcriptase family.</text>
</comment>
<keyword evidence="5" id="KW-0695">RNA-directed DNA polymerase</keyword>
<protein>
    <recommendedName>
        <fullName evidence="8">Reverse transcriptase domain-containing protein</fullName>
    </recommendedName>
</protein>
<comment type="caution">
    <text evidence="9">The sequence shown here is derived from an EMBL/GenBank/DDBJ whole genome shotgun (WGS) entry which is preliminary data.</text>
</comment>
<dbReference type="Pfam" id="PF00078">
    <property type="entry name" value="RVT_1"/>
    <property type="match status" value="1"/>
</dbReference>
<name>A0A163Y6F0_9BRAD</name>
<evidence type="ECO:0000313" key="10">
    <source>
        <dbReference type="Proteomes" id="UP000076574"/>
    </source>
</evidence>
<dbReference type="CDD" id="cd03487">
    <property type="entry name" value="RT_Bac_retron_II"/>
    <property type="match status" value="1"/>
</dbReference>
<reference evidence="9 10" key="1">
    <citation type="submission" date="2016-03" db="EMBL/GenBank/DDBJ databases">
        <title>Microsymbionts genomes from the relict species Vavilovia formosa (Stev.) Fed.</title>
        <authorList>
            <person name="Kopat V."/>
            <person name="Chirak E."/>
            <person name="Kimeklis A."/>
            <person name="Andronov E."/>
        </authorList>
    </citation>
    <scope>NUCLEOTIDE SEQUENCE [LARGE SCALE GENOMIC DNA]</scope>
    <source>
        <strain evidence="9 10">Vaf07</strain>
    </source>
</reference>
<evidence type="ECO:0000256" key="3">
    <source>
        <dbReference type="ARBA" id="ARBA00022723"/>
    </source>
</evidence>
<organism evidence="9 10">
    <name type="scientific">Tardiphaga robiniae</name>
    <dbReference type="NCBI Taxonomy" id="943830"/>
    <lineage>
        <taxon>Bacteria</taxon>
        <taxon>Pseudomonadati</taxon>
        <taxon>Pseudomonadota</taxon>
        <taxon>Alphaproteobacteria</taxon>
        <taxon>Hyphomicrobiales</taxon>
        <taxon>Nitrobacteraceae</taxon>
        <taxon>Tardiphaga</taxon>
    </lineage>
</organism>
<dbReference type="AlphaFoldDB" id="A0A163Y6F0"/>
<keyword evidence="10" id="KW-1185">Reference proteome</keyword>
<keyword evidence="6" id="KW-0051">Antiviral defense</keyword>
<dbReference type="EMBL" id="LVYV01000034">
    <property type="protein sequence ID" value="KZD21863.1"/>
    <property type="molecule type" value="Genomic_DNA"/>
</dbReference>
<gene>
    <name evidence="9" type="ORF">A4A58_12165</name>
</gene>
<dbReference type="SUPFAM" id="SSF56672">
    <property type="entry name" value="DNA/RNA polymerases"/>
    <property type="match status" value="1"/>
</dbReference>
<evidence type="ECO:0000256" key="6">
    <source>
        <dbReference type="ARBA" id="ARBA00023118"/>
    </source>
</evidence>
<sequence length="278" mass="30732">MKLDAKDIDFLVRGSANYKFFKIKDRPIQEPKARLQAVHLRVHRLLSRVAVPAYLHSAVKGKSYLSNALAHDASQPLIKVDIKKFFASVPEDAVVRFLRSDCKCRSDVARLFASMLVCNGKIATGSSASPILAYYAFKSMFDQIATLAGEHGLTFTCYVDDMTLSGPTATNAMVIKVRAIIAKFGLKSHKVRRFNASSPKVVTGVCIMPDGIRVPQKLHLAISRNFQERSTETDTKKREKITASLQGRLDAAGRIDAKFKSRADTFRASTKKAQPSVP</sequence>
<evidence type="ECO:0000256" key="1">
    <source>
        <dbReference type="ARBA" id="ARBA00022679"/>
    </source>
</evidence>
<evidence type="ECO:0000256" key="7">
    <source>
        <dbReference type="ARBA" id="ARBA00034120"/>
    </source>
</evidence>
<evidence type="ECO:0000256" key="5">
    <source>
        <dbReference type="ARBA" id="ARBA00022918"/>
    </source>
</evidence>
<accession>A0A163Y6F0</accession>
<keyword evidence="3" id="KW-0479">Metal-binding</keyword>
<proteinExistence type="inferred from homology"/>
<dbReference type="GO" id="GO:0003964">
    <property type="term" value="F:RNA-directed DNA polymerase activity"/>
    <property type="evidence" value="ECO:0007669"/>
    <property type="project" value="UniProtKB-KW"/>
</dbReference>
<dbReference type="InterPro" id="IPR000477">
    <property type="entry name" value="RT_dom"/>
</dbReference>
<evidence type="ECO:0000313" key="9">
    <source>
        <dbReference type="EMBL" id="KZD21863.1"/>
    </source>
</evidence>
<dbReference type="InterPro" id="IPR043502">
    <property type="entry name" value="DNA/RNA_pol_sf"/>
</dbReference>
<dbReference type="GO" id="GO:0046872">
    <property type="term" value="F:metal ion binding"/>
    <property type="evidence" value="ECO:0007669"/>
    <property type="project" value="UniProtKB-KW"/>
</dbReference>
<feature type="domain" description="Reverse transcriptase" evidence="8">
    <location>
        <begin position="50"/>
        <end position="187"/>
    </location>
</feature>
<evidence type="ECO:0000259" key="8">
    <source>
        <dbReference type="Pfam" id="PF00078"/>
    </source>
</evidence>
<dbReference type="InterPro" id="IPR000123">
    <property type="entry name" value="Reverse_transcriptase_msDNA"/>
</dbReference>
<dbReference type="PRINTS" id="PR00866">
    <property type="entry name" value="RNADNAPOLMS"/>
</dbReference>
<dbReference type="Proteomes" id="UP000076574">
    <property type="component" value="Unassembled WGS sequence"/>
</dbReference>